<protein>
    <submittedName>
        <fullName evidence="2">Uncharacterized protein</fullName>
    </submittedName>
</protein>
<name>A0A8J3VJQ4_9ACTN</name>
<reference evidence="2" key="1">
    <citation type="submission" date="2021-01" db="EMBL/GenBank/DDBJ databases">
        <title>Whole genome shotgun sequence of Rhizocola hellebori NBRC 109834.</title>
        <authorList>
            <person name="Komaki H."/>
            <person name="Tamura T."/>
        </authorList>
    </citation>
    <scope>NUCLEOTIDE SEQUENCE</scope>
    <source>
        <strain evidence="2">NBRC 109834</strain>
    </source>
</reference>
<evidence type="ECO:0000313" key="3">
    <source>
        <dbReference type="Proteomes" id="UP000612899"/>
    </source>
</evidence>
<accession>A0A8J3VJQ4</accession>
<feature type="compositionally biased region" description="Basic and acidic residues" evidence="1">
    <location>
        <begin position="51"/>
        <end position="65"/>
    </location>
</feature>
<evidence type="ECO:0000313" key="2">
    <source>
        <dbReference type="EMBL" id="GIH08950.1"/>
    </source>
</evidence>
<dbReference type="Proteomes" id="UP000612899">
    <property type="component" value="Unassembled WGS sequence"/>
</dbReference>
<proteinExistence type="predicted"/>
<dbReference type="EMBL" id="BONY01000058">
    <property type="protein sequence ID" value="GIH08950.1"/>
    <property type="molecule type" value="Genomic_DNA"/>
</dbReference>
<organism evidence="2 3">
    <name type="scientific">Rhizocola hellebori</name>
    <dbReference type="NCBI Taxonomy" id="1392758"/>
    <lineage>
        <taxon>Bacteria</taxon>
        <taxon>Bacillati</taxon>
        <taxon>Actinomycetota</taxon>
        <taxon>Actinomycetes</taxon>
        <taxon>Micromonosporales</taxon>
        <taxon>Micromonosporaceae</taxon>
        <taxon>Rhizocola</taxon>
    </lineage>
</organism>
<comment type="caution">
    <text evidence="2">The sequence shown here is derived from an EMBL/GenBank/DDBJ whole genome shotgun (WGS) entry which is preliminary data.</text>
</comment>
<keyword evidence="3" id="KW-1185">Reference proteome</keyword>
<feature type="region of interest" description="Disordered" evidence="1">
    <location>
        <begin position="47"/>
        <end position="72"/>
    </location>
</feature>
<sequence length="72" mass="7829">MTQDFLTSYGLGGYGGSVAGGLATVEVYRDRIELDKKDRGALFPTAGWDLGRNDHTDENGKERPAESMFLSS</sequence>
<evidence type="ECO:0000256" key="1">
    <source>
        <dbReference type="SAM" id="MobiDB-lite"/>
    </source>
</evidence>
<gene>
    <name evidence="2" type="ORF">Rhe02_70170</name>
</gene>
<dbReference type="AlphaFoldDB" id="A0A8J3VJQ4"/>